<accession>A0A840MMK2</accession>
<dbReference type="EMBL" id="JACHHY010000006">
    <property type="protein sequence ID" value="MBB5017952.1"/>
    <property type="molecule type" value="Genomic_DNA"/>
</dbReference>
<gene>
    <name evidence="1" type="ORF">HNQ59_001237</name>
</gene>
<dbReference type="AlphaFoldDB" id="A0A840MMK2"/>
<dbReference type="Proteomes" id="UP000575898">
    <property type="component" value="Unassembled WGS sequence"/>
</dbReference>
<protein>
    <submittedName>
        <fullName evidence="1">Uncharacterized protein</fullName>
    </submittedName>
</protein>
<organism evidence="1 2">
    <name type="scientific">Chitinivorax tropicus</name>
    <dbReference type="NCBI Taxonomy" id="714531"/>
    <lineage>
        <taxon>Bacteria</taxon>
        <taxon>Pseudomonadati</taxon>
        <taxon>Pseudomonadota</taxon>
        <taxon>Betaproteobacteria</taxon>
        <taxon>Chitinivorax</taxon>
    </lineage>
</organism>
<keyword evidence="2" id="KW-1185">Reference proteome</keyword>
<sequence length="72" mass="7718">MQITQTCLTHPKLIEAVAYADRQGSIVAPPSQPATPPFRETSLFAVLSTCHNLTCPSPTLAICGRAISLPHF</sequence>
<proteinExistence type="predicted"/>
<name>A0A840MMK2_9PROT</name>
<evidence type="ECO:0000313" key="2">
    <source>
        <dbReference type="Proteomes" id="UP000575898"/>
    </source>
</evidence>
<dbReference type="RefSeq" id="WP_184036515.1">
    <property type="nucleotide sequence ID" value="NZ_JACHHY010000006.1"/>
</dbReference>
<reference evidence="1 2" key="1">
    <citation type="submission" date="2020-08" db="EMBL/GenBank/DDBJ databases">
        <title>Genomic Encyclopedia of Type Strains, Phase IV (KMG-IV): sequencing the most valuable type-strain genomes for metagenomic binning, comparative biology and taxonomic classification.</title>
        <authorList>
            <person name="Goeker M."/>
        </authorList>
    </citation>
    <scope>NUCLEOTIDE SEQUENCE [LARGE SCALE GENOMIC DNA]</scope>
    <source>
        <strain evidence="1 2">DSM 27165</strain>
    </source>
</reference>
<evidence type="ECO:0000313" key="1">
    <source>
        <dbReference type="EMBL" id="MBB5017952.1"/>
    </source>
</evidence>
<comment type="caution">
    <text evidence="1">The sequence shown here is derived from an EMBL/GenBank/DDBJ whole genome shotgun (WGS) entry which is preliminary data.</text>
</comment>